<proteinExistence type="predicted"/>
<gene>
    <name evidence="2" type="ORF">Fmac_015754</name>
</gene>
<dbReference type="Proteomes" id="UP001603857">
    <property type="component" value="Unassembled WGS sequence"/>
</dbReference>
<feature type="compositionally biased region" description="Pro residues" evidence="1">
    <location>
        <begin position="53"/>
        <end position="70"/>
    </location>
</feature>
<evidence type="ECO:0000313" key="3">
    <source>
        <dbReference type="Proteomes" id="UP001603857"/>
    </source>
</evidence>
<feature type="compositionally biased region" description="Low complexity" evidence="1">
    <location>
        <begin position="35"/>
        <end position="52"/>
    </location>
</feature>
<accession>A0ABD1MFG1</accession>
<dbReference type="AlphaFoldDB" id="A0ABD1MFG1"/>
<sequence length="195" mass="20843">MRNKRSKLSIDLSSKIGSSSIKEDDIGNPPPPLQLPRRCPLLHRPPLSQRFPSQPPSSPSPPPPPPPPTTRIPTTSPQPNKLKLPTQASSFTHVSLTTTTTLTLSKTSFKSTLSGNLLHAPSPLAPTAPTTSPTLQPSVAPPFCGSETASTCSTTMLIRTNMRMIISVLIITNVCISGTAHGTRKLGQKNVKQIY</sequence>
<feature type="compositionally biased region" description="Low complexity" evidence="1">
    <location>
        <begin position="9"/>
        <end position="20"/>
    </location>
</feature>
<keyword evidence="3" id="KW-1185">Reference proteome</keyword>
<evidence type="ECO:0000313" key="2">
    <source>
        <dbReference type="EMBL" id="KAL2334541.1"/>
    </source>
</evidence>
<feature type="region of interest" description="Disordered" evidence="1">
    <location>
        <begin position="1"/>
        <end position="89"/>
    </location>
</feature>
<organism evidence="2 3">
    <name type="scientific">Flemingia macrophylla</name>
    <dbReference type="NCBI Taxonomy" id="520843"/>
    <lineage>
        <taxon>Eukaryota</taxon>
        <taxon>Viridiplantae</taxon>
        <taxon>Streptophyta</taxon>
        <taxon>Embryophyta</taxon>
        <taxon>Tracheophyta</taxon>
        <taxon>Spermatophyta</taxon>
        <taxon>Magnoliopsida</taxon>
        <taxon>eudicotyledons</taxon>
        <taxon>Gunneridae</taxon>
        <taxon>Pentapetalae</taxon>
        <taxon>rosids</taxon>
        <taxon>fabids</taxon>
        <taxon>Fabales</taxon>
        <taxon>Fabaceae</taxon>
        <taxon>Papilionoideae</taxon>
        <taxon>50 kb inversion clade</taxon>
        <taxon>NPAAA clade</taxon>
        <taxon>indigoferoid/millettioid clade</taxon>
        <taxon>Phaseoleae</taxon>
        <taxon>Flemingia</taxon>
    </lineage>
</organism>
<comment type="caution">
    <text evidence="2">The sequence shown here is derived from an EMBL/GenBank/DDBJ whole genome shotgun (WGS) entry which is preliminary data.</text>
</comment>
<dbReference type="EMBL" id="JBGMDY010000005">
    <property type="protein sequence ID" value="KAL2334541.1"/>
    <property type="molecule type" value="Genomic_DNA"/>
</dbReference>
<dbReference type="PRINTS" id="PR01217">
    <property type="entry name" value="PRICHEXTENSN"/>
</dbReference>
<reference evidence="2 3" key="1">
    <citation type="submission" date="2024-08" db="EMBL/GenBank/DDBJ databases">
        <title>Insights into the chromosomal genome structure of Flemingia macrophylla.</title>
        <authorList>
            <person name="Ding Y."/>
            <person name="Zhao Y."/>
            <person name="Bi W."/>
            <person name="Wu M."/>
            <person name="Zhao G."/>
            <person name="Gong Y."/>
            <person name="Li W."/>
            <person name="Zhang P."/>
        </authorList>
    </citation>
    <scope>NUCLEOTIDE SEQUENCE [LARGE SCALE GENOMIC DNA]</scope>
    <source>
        <strain evidence="2">DYQJB</strain>
        <tissue evidence="2">Leaf</tissue>
    </source>
</reference>
<evidence type="ECO:0000256" key="1">
    <source>
        <dbReference type="SAM" id="MobiDB-lite"/>
    </source>
</evidence>
<name>A0ABD1MFG1_9FABA</name>
<protein>
    <submittedName>
        <fullName evidence="2">Uncharacterized protein</fullName>
    </submittedName>
</protein>